<dbReference type="GO" id="GO:0005886">
    <property type="term" value="C:plasma membrane"/>
    <property type="evidence" value="ECO:0007669"/>
    <property type="project" value="TreeGrafter"/>
</dbReference>
<gene>
    <name evidence="7" type="ORF">NIES23_08760</name>
</gene>
<reference evidence="7 8" key="1">
    <citation type="submission" date="2017-06" db="EMBL/GenBank/DDBJ databases">
        <title>Genome sequencing of cyanobaciteial culture collection at National Institute for Environmental Studies (NIES).</title>
        <authorList>
            <person name="Hirose Y."/>
            <person name="Shimura Y."/>
            <person name="Fujisawa T."/>
            <person name="Nakamura Y."/>
            <person name="Kawachi M."/>
        </authorList>
    </citation>
    <scope>NUCLEOTIDE SEQUENCE [LARGE SCALE GENOMIC DNA]</scope>
    <source>
        <strain evidence="7 8">NIES-23</strain>
    </source>
</reference>
<evidence type="ECO:0000256" key="4">
    <source>
        <dbReference type="ARBA" id="ARBA00023136"/>
    </source>
</evidence>
<organism evidence="7 8">
    <name type="scientific">Trichormus variabilis NIES-23</name>
    <dbReference type="NCBI Taxonomy" id="1973479"/>
    <lineage>
        <taxon>Bacteria</taxon>
        <taxon>Bacillati</taxon>
        <taxon>Cyanobacteriota</taxon>
        <taxon>Cyanophyceae</taxon>
        <taxon>Nostocales</taxon>
        <taxon>Nostocaceae</taxon>
        <taxon>Trichormus</taxon>
    </lineage>
</organism>
<dbReference type="Gene3D" id="2.40.50.140">
    <property type="entry name" value="Nucleic acid-binding proteins"/>
    <property type="match status" value="1"/>
</dbReference>
<keyword evidence="3 5" id="KW-1133">Transmembrane helix</keyword>
<dbReference type="Pfam" id="PF01957">
    <property type="entry name" value="NfeD"/>
    <property type="match status" value="1"/>
</dbReference>
<sequence>MPISTLIWLLAGAILCLTELFLPSAFIAFMMGISALMVALLSQLGLALWLQVVAWLFLSTVLIALSRRFLQPRQRRSKIQDAITAETLTEILPGQAGRVLYEGNSWRAKCDDEQITIAAHQRVYVVRREGTTLVVMPENLLHFSH</sequence>
<keyword evidence="2 5" id="KW-0812">Transmembrane</keyword>
<dbReference type="InterPro" id="IPR052165">
    <property type="entry name" value="Membrane_assoc_protease"/>
</dbReference>
<evidence type="ECO:0000256" key="3">
    <source>
        <dbReference type="ARBA" id="ARBA00022989"/>
    </source>
</evidence>
<evidence type="ECO:0000313" key="8">
    <source>
        <dbReference type="Proteomes" id="UP000217507"/>
    </source>
</evidence>
<dbReference type="InterPro" id="IPR002810">
    <property type="entry name" value="NfeD-like_C"/>
</dbReference>
<proteinExistence type="predicted"/>
<dbReference type="AlphaFoldDB" id="A0A1Z4KGJ5"/>
<feature type="transmembrane region" description="Helical" evidence="5">
    <location>
        <begin position="7"/>
        <end position="40"/>
    </location>
</feature>
<protein>
    <recommendedName>
        <fullName evidence="6">NfeD-like C-terminal domain-containing protein</fullName>
    </recommendedName>
</protein>
<dbReference type="Proteomes" id="UP000217507">
    <property type="component" value="Chromosome"/>
</dbReference>
<feature type="domain" description="NfeD-like C-terminal" evidence="6">
    <location>
        <begin position="91"/>
        <end position="137"/>
    </location>
</feature>
<dbReference type="PANTHER" id="PTHR33507:SF3">
    <property type="entry name" value="INNER MEMBRANE PROTEIN YBBJ"/>
    <property type="match status" value="1"/>
</dbReference>
<feature type="transmembrane region" description="Helical" evidence="5">
    <location>
        <begin position="46"/>
        <end position="66"/>
    </location>
</feature>
<dbReference type="EMBL" id="AP018216">
    <property type="protein sequence ID" value="BAY68092.1"/>
    <property type="molecule type" value="Genomic_DNA"/>
</dbReference>
<evidence type="ECO:0000313" key="7">
    <source>
        <dbReference type="EMBL" id="BAY68092.1"/>
    </source>
</evidence>
<evidence type="ECO:0000256" key="2">
    <source>
        <dbReference type="ARBA" id="ARBA00022692"/>
    </source>
</evidence>
<evidence type="ECO:0000256" key="5">
    <source>
        <dbReference type="SAM" id="Phobius"/>
    </source>
</evidence>
<keyword evidence="4 5" id="KW-0472">Membrane</keyword>
<dbReference type="InterPro" id="IPR012340">
    <property type="entry name" value="NA-bd_OB-fold"/>
</dbReference>
<evidence type="ECO:0000259" key="6">
    <source>
        <dbReference type="Pfam" id="PF01957"/>
    </source>
</evidence>
<comment type="subcellular location">
    <subcellularLocation>
        <location evidence="1">Membrane</location>
        <topology evidence="1">Multi-pass membrane protein</topology>
    </subcellularLocation>
</comment>
<dbReference type="PANTHER" id="PTHR33507">
    <property type="entry name" value="INNER MEMBRANE PROTEIN YBBJ"/>
    <property type="match status" value="1"/>
</dbReference>
<accession>A0A1Z4KGJ5</accession>
<name>A0A1Z4KGJ5_ANAVA</name>
<evidence type="ECO:0000256" key="1">
    <source>
        <dbReference type="ARBA" id="ARBA00004141"/>
    </source>
</evidence>